<accession>A0A411Z160</accession>
<dbReference type="Proteomes" id="UP000284547">
    <property type="component" value="Unassembled WGS sequence"/>
</dbReference>
<reference evidence="1 2" key="1">
    <citation type="submission" date="2018-08" db="EMBL/GenBank/DDBJ databases">
        <title>Flavobacterium tibetense sp. nov., isolated from a wetland YonghuCo on Tibetan Plateau.</title>
        <authorList>
            <person name="Phurbu D."/>
            <person name="Lu H."/>
            <person name="Xing P."/>
        </authorList>
    </citation>
    <scope>NUCLEOTIDE SEQUENCE [LARGE SCALE GENOMIC DNA]</scope>
    <source>
        <strain evidence="1 2">DJC</strain>
    </source>
</reference>
<name>A0A411Z160_9RHOB</name>
<dbReference type="AlphaFoldDB" id="A0A411Z160"/>
<sequence>MSNGMAILKIVIYALVPWLMKHLWSMGLHPKVVLSGEIYASFVPISRLQALDGVRRSFIVAQRKAFGNLLLGAPQQKI</sequence>
<comment type="caution">
    <text evidence="1">The sequence shown here is derived from an EMBL/GenBank/DDBJ whole genome shotgun (WGS) entry which is preliminary data.</text>
</comment>
<organism evidence="1 2">
    <name type="scientific">Pseudotabrizicola alkalilacus</name>
    <dbReference type="NCBI Taxonomy" id="2305252"/>
    <lineage>
        <taxon>Bacteria</taxon>
        <taxon>Pseudomonadati</taxon>
        <taxon>Pseudomonadota</taxon>
        <taxon>Alphaproteobacteria</taxon>
        <taxon>Rhodobacterales</taxon>
        <taxon>Paracoccaceae</taxon>
        <taxon>Pseudotabrizicola</taxon>
    </lineage>
</organism>
<dbReference type="EMBL" id="QWEY01000007">
    <property type="protein sequence ID" value="RGP36782.1"/>
    <property type="molecule type" value="Genomic_DNA"/>
</dbReference>
<keyword evidence="2" id="KW-1185">Reference proteome</keyword>
<evidence type="ECO:0000313" key="1">
    <source>
        <dbReference type="EMBL" id="RGP36782.1"/>
    </source>
</evidence>
<proteinExistence type="predicted"/>
<evidence type="ECO:0000313" key="2">
    <source>
        <dbReference type="Proteomes" id="UP000284547"/>
    </source>
</evidence>
<protein>
    <submittedName>
        <fullName evidence="1">Uncharacterized protein</fullName>
    </submittedName>
</protein>
<gene>
    <name evidence="1" type="ORF">D1012_14145</name>
</gene>